<gene>
    <name evidence="10" type="primary">ndk</name>
    <name evidence="15" type="ORF">DealDRAFT_2063</name>
</gene>
<dbReference type="GO" id="GO:0004550">
    <property type="term" value="F:nucleoside diphosphate kinase activity"/>
    <property type="evidence" value="ECO:0007669"/>
    <property type="project" value="UniProtKB-UniRule"/>
</dbReference>
<dbReference type="SMART" id="SM00562">
    <property type="entry name" value="NDK"/>
    <property type="match status" value="1"/>
</dbReference>
<proteinExistence type="inferred from homology"/>
<dbReference type="PANTHER" id="PTHR11349">
    <property type="entry name" value="NUCLEOSIDE DIPHOSPHATE KINASE"/>
    <property type="match status" value="1"/>
</dbReference>
<feature type="binding site" evidence="10 11">
    <location>
        <position position="102"/>
    </location>
    <ligand>
        <name>ATP</name>
        <dbReference type="ChEBI" id="CHEBI:30616"/>
    </ligand>
</feature>
<dbReference type="GO" id="GO:0005737">
    <property type="term" value="C:cytoplasm"/>
    <property type="evidence" value="ECO:0007669"/>
    <property type="project" value="UniProtKB-SubCell"/>
</dbReference>
<keyword evidence="3 10" id="KW-0808">Transferase</keyword>
<evidence type="ECO:0000256" key="10">
    <source>
        <dbReference type="HAMAP-Rule" id="MF_00451"/>
    </source>
</evidence>
<evidence type="ECO:0000313" key="16">
    <source>
        <dbReference type="Proteomes" id="UP000006443"/>
    </source>
</evidence>
<feature type="binding site" evidence="10 11">
    <location>
        <position position="57"/>
    </location>
    <ligand>
        <name>ATP</name>
        <dbReference type="ChEBI" id="CHEBI:30616"/>
    </ligand>
</feature>
<keyword evidence="6 10" id="KW-0067">ATP-binding</keyword>
<sequence>MERTYVMVKPDGVQRNLAGEIISRFEKKGFQLVGLKLMQITPELAGKHYGEHEGKPFYGELIDFITSGPVVAMVWQGQNVVSVIRNMMGKTNPAEAAPGTIRGDYAVFMGNNVVHGSDSPESAEREINLFFSPEELVDYKKATDFWLYGK</sequence>
<dbReference type="NCBIfam" id="NF001908">
    <property type="entry name" value="PRK00668.1"/>
    <property type="match status" value="1"/>
</dbReference>
<keyword evidence="10" id="KW-0597">Phosphoprotein</keyword>
<evidence type="ECO:0000256" key="13">
    <source>
        <dbReference type="RuleBase" id="RU004013"/>
    </source>
</evidence>
<dbReference type="EC" id="2.7.4.6" evidence="10 13"/>
<feature type="domain" description="Nucleoside diphosphate kinase-like" evidence="14">
    <location>
        <begin position="1"/>
        <end position="138"/>
    </location>
</feature>
<dbReference type="GO" id="GO:0005524">
    <property type="term" value="F:ATP binding"/>
    <property type="evidence" value="ECO:0007669"/>
    <property type="project" value="UniProtKB-UniRule"/>
</dbReference>
<comment type="catalytic activity">
    <reaction evidence="10">
        <text>a ribonucleoside 5'-diphosphate + ATP = a ribonucleoside 5'-triphosphate + ADP</text>
        <dbReference type="Rhea" id="RHEA:18113"/>
        <dbReference type="ChEBI" id="CHEBI:30616"/>
        <dbReference type="ChEBI" id="CHEBI:57930"/>
        <dbReference type="ChEBI" id="CHEBI:61557"/>
        <dbReference type="ChEBI" id="CHEBI:456216"/>
        <dbReference type="EC" id="2.7.4.6"/>
    </reaction>
</comment>
<dbReference type="PROSITE" id="PS51374">
    <property type="entry name" value="NDPK_LIKE"/>
    <property type="match status" value="1"/>
</dbReference>
<feature type="binding site" evidence="10 11">
    <location>
        <position position="112"/>
    </location>
    <ligand>
        <name>ATP</name>
        <dbReference type="ChEBI" id="CHEBI:30616"/>
    </ligand>
</feature>
<keyword evidence="4 10" id="KW-0547">Nucleotide-binding</keyword>
<evidence type="ECO:0000256" key="5">
    <source>
        <dbReference type="ARBA" id="ARBA00022777"/>
    </source>
</evidence>
<evidence type="ECO:0000313" key="15">
    <source>
        <dbReference type="EMBL" id="EEG77028.1"/>
    </source>
</evidence>
<dbReference type="OrthoDB" id="9801161at2"/>
<evidence type="ECO:0000256" key="11">
    <source>
        <dbReference type="PROSITE-ProRule" id="PRU00706"/>
    </source>
</evidence>
<reference evidence="15 16" key="1">
    <citation type="submission" date="2009-02" db="EMBL/GenBank/DDBJ databases">
        <title>Sequencing of the draft genome and assembly of Dethiobacter alkaliphilus AHT 1.</title>
        <authorList>
            <consortium name="US DOE Joint Genome Institute (JGI-PGF)"/>
            <person name="Lucas S."/>
            <person name="Copeland A."/>
            <person name="Lapidus A."/>
            <person name="Glavina del Rio T."/>
            <person name="Dalin E."/>
            <person name="Tice H."/>
            <person name="Bruce D."/>
            <person name="Goodwin L."/>
            <person name="Pitluck S."/>
            <person name="Larimer F."/>
            <person name="Land M.L."/>
            <person name="Hauser L."/>
            <person name="Muyzer G."/>
        </authorList>
    </citation>
    <scope>NUCLEOTIDE SEQUENCE [LARGE SCALE GENOMIC DNA]</scope>
    <source>
        <strain evidence="15 16">AHT 1</strain>
    </source>
</reference>
<protein>
    <recommendedName>
        <fullName evidence="10 13">Nucleoside diphosphate kinase</fullName>
        <shortName evidence="10">NDK</shortName>
        <shortName evidence="10">NDP kinase</shortName>
        <ecNumber evidence="10 13">2.7.4.6</ecNumber>
    </recommendedName>
    <alternativeName>
        <fullName evidence="10">Nucleoside-2-P kinase</fullName>
    </alternativeName>
</protein>
<dbReference type="GO" id="GO:0006228">
    <property type="term" value="P:UTP biosynthetic process"/>
    <property type="evidence" value="ECO:0007669"/>
    <property type="project" value="UniProtKB-UniRule"/>
</dbReference>
<comment type="subcellular location">
    <subcellularLocation>
        <location evidence="10">Cytoplasm</location>
    </subcellularLocation>
</comment>
<dbReference type="eggNOG" id="COG0105">
    <property type="taxonomic scope" value="Bacteria"/>
</dbReference>
<dbReference type="HAMAP" id="MF_00451">
    <property type="entry name" value="NDP_kinase"/>
    <property type="match status" value="1"/>
</dbReference>
<dbReference type="Pfam" id="PF00334">
    <property type="entry name" value="NDK"/>
    <property type="match status" value="1"/>
</dbReference>
<dbReference type="PROSITE" id="PS00469">
    <property type="entry name" value="NDPK"/>
    <property type="match status" value="1"/>
</dbReference>
<dbReference type="RefSeq" id="WP_008517195.1">
    <property type="nucleotide sequence ID" value="NZ_ACJM01000010.1"/>
</dbReference>
<evidence type="ECO:0000259" key="14">
    <source>
        <dbReference type="SMART" id="SM00562"/>
    </source>
</evidence>
<evidence type="ECO:0000256" key="6">
    <source>
        <dbReference type="ARBA" id="ARBA00022840"/>
    </source>
</evidence>
<evidence type="ECO:0000256" key="4">
    <source>
        <dbReference type="ARBA" id="ARBA00022741"/>
    </source>
</evidence>
<dbReference type="InterPro" id="IPR001564">
    <property type="entry name" value="Nucleoside_diP_kinase"/>
</dbReference>
<evidence type="ECO:0000256" key="2">
    <source>
        <dbReference type="ARBA" id="ARBA00008142"/>
    </source>
</evidence>
<evidence type="ECO:0000256" key="9">
    <source>
        <dbReference type="ARBA" id="ARBA00047945"/>
    </source>
</evidence>
<accession>C0GHV4</accession>
<evidence type="ECO:0000256" key="12">
    <source>
        <dbReference type="RuleBase" id="RU004011"/>
    </source>
</evidence>
<dbReference type="InterPro" id="IPR034907">
    <property type="entry name" value="NDK-like_dom"/>
</dbReference>
<feature type="binding site" evidence="10 11">
    <location>
        <position position="85"/>
    </location>
    <ligand>
        <name>ATP</name>
        <dbReference type="ChEBI" id="CHEBI:30616"/>
    </ligand>
</feature>
<dbReference type="InterPro" id="IPR023005">
    <property type="entry name" value="Nucleoside_diP_kinase_AS"/>
</dbReference>
<dbReference type="GO" id="GO:0006241">
    <property type="term" value="P:CTP biosynthetic process"/>
    <property type="evidence" value="ECO:0007669"/>
    <property type="project" value="UniProtKB-UniRule"/>
</dbReference>
<dbReference type="FunFam" id="3.30.70.141:FF:000002">
    <property type="entry name" value="Nucleoside diphosphate kinase"/>
    <property type="match status" value="1"/>
</dbReference>
<dbReference type="Gene3D" id="3.30.70.141">
    <property type="entry name" value="Nucleoside diphosphate kinase-like domain"/>
    <property type="match status" value="1"/>
</dbReference>
<comment type="function">
    <text evidence="8">(Microbial infection) Catalyzes the phosphorylation of dZDP to dZTP, when the bacterium is infected by a phage that produces the substrate for the synthesis of dZTP (2- amino-2'-deoxyadenosine 5'-triphosphate), which is then used by the phage as a DNA polymerase substrate.</text>
</comment>
<comment type="similarity">
    <text evidence="2 10 11 12">Belongs to the NDK family.</text>
</comment>
<evidence type="ECO:0000256" key="3">
    <source>
        <dbReference type="ARBA" id="ARBA00022679"/>
    </source>
</evidence>
<dbReference type="PRINTS" id="PR01243">
    <property type="entry name" value="NUCDPKINASE"/>
</dbReference>
<keyword evidence="10" id="KW-0460">Magnesium</keyword>
<feature type="active site" description="Pros-phosphohistidine intermediate" evidence="10 11">
    <location>
        <position position="115"/>
    </location>
</feature>
<dbReference type="Proteomes" id="UP000006443">
    <property type="component" value="Unassembled WGS sequence"/>
</dbReference>
<keyword evidence="16" id="KW-1185">Reference proteome</keyword>
<evidence type="ECO:0000256" key="8">
    <source>
        <dbReference type="ARBA" id="ARBA00024802"/>
    </source>
</evidence>
<comment type="catalytic activity">
    <reaction evidence="10 13">
        <text>a 2'-deoxyribonucleoside 5'-diphosphate + ATP = a 2'-deoxyribonucleoside 5'-triphosphate + ADP</text>
        <dbReference type="Rhea" id="RHEA:44640"/>
        <dbReference type="ChEBI" id="CHEBI:30616"/>
        <dbReference type="ChEBI" id="CHEBI:61560"/>
        <dbReference type="ChEBI" id="CHEBI:73316"/>
        <dbReference type="ChEBI" id="CHEBI:456216"/>
        <dbReference type="EC" id="2.7.4.6"/>
    </reaction>
</comment>
<evidence type="ECO:0000256" key="7">
    <source>
        <dbReference type="ARBA" id="ARBA00023080"/>
    </source>
</evidence>
<evidence type="ECO:0000256" key="1">
    <source>
        <dbReference type="ARBA" id="ARBA00001946"/>
    </source>
</evidence>
<comment type="catalytic activity">
    <reaction evidence="9">
        <text>dZDP + ATP = dZTP + ADP</text>
        <dbReference type="Rhea" id="RHEA:67644"/>
        <dbReference type="ChEBI" id="CHEBI:30616"/>
        <dbReference type="ChEBI" id="CHEBI:172929"/>
        <dbReference type="ChEBI" id="CHEBI:172931"/>
        <dbReference type="ChEBI" id="CHEBI:456216"/>
    </reaction>
</comment>
<dbReference type="STRING" id="555088.DealDRAFT_2063"/>
<dbReference type="AlphaFoldDB" id="C0GHV4"/>
<organism evidence="15 16">
    <name type="scientific">Dethiobacter alkaliphilus AHT 1</name>
    <dbReference type="NCBI Taxonomy" id="555088"/>
    <lineage>
        <taxon>Bacteria</taxon>
        <taxon>Bacillati</taxon>
        <taxon>Bacillota</taxon>
        <taxon>Dethiobacteria</taxon>
        <taxon>Dethiobacterales</taxon>
        <taxon>Dethiobacteraceae</taxon>
        <taxon>Dethiobacter</taxon>
    </lineage>
</organism>
<comment type="caution">
    <text evidence="15">The sequence shown here is derived from an EMBL/GenBank/DDBJ whole genome shotgun (WGS) entry which is preliminary data.</text>
</comment>
<keyword evidence="5 10" id="KW-0418">Kinase</keyword>
<dbReference type="EMBL" id="ACJM01000010">
    <property type="protein sequence ID" value="EEG77028.1"/>
    <property type="molecule type" value="Genomic_DNA"/>
</dbReference>
<dbReference type="GO" id="GO:0006183">
    <property type="term" value="P:GTP biosynthetic process"/>
    <property type="evidence" value="ECO:0007669"/>
    <property type="project" value="UniProtKB-UniRule"/>
</dbReference>
<dbReference type="CDD" id="cd04413">
    <property type="entry name" value="NDPk_I"/>
    <property type="match status" value="1"/>
</dbReference>
<feature type="binding site" evidence="10 11">
    <location>
        <position position="91"/>
    </location>
    <ligand>
        <name>ATP</name>
        <dbReference type="ChEBI" id="CHEBI:30616"/>
    </ligand>
</feature>
<comment type="cofactor">
    <cofactor evidence="1 10">
        <name>Mg(2+)</name>
        <dbReference type="ChEBI" id="CHEBI:18420"/>
    </cofactor>
</comment>
<dbReference type="SUPFAM" id="SSF54919">
    <property type="entry name" value="Nucleoside diphosphate kinase, NDK"/>
    <property type="match status" value="1"/>
</dbReference>
<dbReference type="InterPro" id="IPR036850">
    <property type="entry name" value="NDK-like_dom_sf"/>
</dbReference>
<keyword evidence="10" id="KW-0963">Cytoplasm</keyword>
<keyword evidence="7 10" id="KW-0546">Nucleotide metabolism</keyword>
<name>C0GHV4_DETAL</name>
<keyword evidence="10" id="KW-0479">Metal-binding</keyword>
<comment type="subunit">
    <text evidence="10">Homotetramer.</text>
</comment>
<dbReference type="GO" id="GO:0046872">
    <property type="term" value="F:metal ion binding"/>
    <property type="evidence" value="ECO:0007669"/>
    <property type="project" value="UniProtKB-KW"/>
</dbReference>
<feature type="binding site" evidence="10 11">
    <location>
        <position position="9"/>
    </location>
    <ligand>
        <name>ATP</name>
        <dbReference type="ChEBI" id="CHEBI:30616"/>
    </ligand>
</feature>
<comment type="function">
    <text evidence="10">Major role in the synthesis of nucleoside triphosphates other than ATP. The ATP gamma phosphate is transferred to the NDP beta phosphate via a ping-pong mechanism, using a phosphorylated active-site intermediate.</text>
</comment>